<feature type="chain" id="PRO_5004270579" evidence="1">
    <location>
        <begin position="31"/>
        <end position="167"/>
    </location>
</feature>
<dbReference type="Gene3D" id="3.40.30.10">
    <property type="entry name" value="Glutaredoxin"/>
    <property type="match status" value="1"/>
</dbReference>
<evidence type="ECO:0000313" key="3">
    <source>
        <dbReference type="EMBL" id="CAG37812.1"/>
    </source>
</evidence>
<dbReference type="eggNOG" id="COG0526">
    <property type="taxonomic scope" value="Bacteria"/>
</dbReference>
<dbReference type="PANTHER" id="PTHR42852:SF13">
    <property type="entry name" value="PROTEIN DIPZ"/>
    <property type="match status" value="1"/>
</dbReference>
<dbReference type="PANTHER" id="PTHR42852">
    <property type="entry name" value="THIOL:DISULFIDE INTERCHANGE PROTEIN DSBE"/>
    <property type="match status" value="1"/>
</dbReference>
<dbReference type="PROSITE" id="PS51352">
    <property type="entry name" value="THIOREDOXIN_2"/>
    <property type="match status" value="1"/>
</dbReference>
<reference evidence="4" key="1">
    <citation type="journal article" date="2004" name="Environ. Microbiol.">
        <title>The genome of Desulfotalea psychrophila, a sulfate-reducing bacterium from permanently cold Arctic sediments.</title>
        <authorList>
            <person name="Rabus R."/>
            <person name="Ruepp A."/>
            <person name="Frickey T."/>
            <person name="Rattei T."/>
            <person name="Fartmann B."/>
            <person name="Stark M."/>
            <person name="Bauer M."/>
            <person name="Zibat A."/>
            <person name="Lombardot T."/>
            <person name="Becker I."/>
            <person name="Amann J."/>
            <person name="Gellner K."/>
            <person name="Teeling H."/>
            <person name="Leuschner W.D."/>
            <person name="Gloeckner F.-O."/>
            <person name="Lupas A.N."/>
            <person name="Amann R."/>
            <person name="Klenk H.-P."/>
        </authorList>
    </citation>
    <scope>NUCLEOTIDE SEQUENCE [LARGE SCALE GENOMIC DNA]</scope>
    <source>
        <strain evidence="4">DSM 12343 / LSv54</strain>
    </source>
</reference>
<name>Q6AIL8_DESPS</name>
<feature type="signal peptide" evidence="1">
    <location>
        <begin position="1"/>
        <end position="30"/>
    </location>
</feature>
<dbReference type="HOGENOM" id="CLU_042529_11_2_7"/>
<dbReference type="Proteomes" id="UP000000602">
    <property type="component" value="Chromosome"/>
</dbReference>
<evidence type="ECO:0000256" key="1">
    <source>
        <dbReference type="SAM" id="SignalP"/>
    </source>
</evidence>
<dbReference type="InterPro" id="IPR013766">
    <property type="entry name" value="Thioredoxin_domain"/>
</dbReference>
<dbReference type="Pfam" id="PF08534">
    <property type="entry name" value="Redoxin"/>
    <property type="match status" value="1"/>
</dbReference>
<keyword evidence="1" id="KW-0732">Signal</keyword>
<dbReference type="GO" id="GO:0016491">
    <property type="term" value="F:oxidoreductase activity"/>
    <property type="evidence" value="ECO:0007669"/>
    <property type="project" value="InterPro"/>
</dbReference>
<organism evidence="3 4">
    <name type="scientific">Desulfotalea psychrophila (strain LSv54 / DSM 12343)</name>
    <dbReference type="NCBI Taxonomy" id="177439"/>
    <lineage>
        <taxon>Bacteria</taxon>
        <taxon>Pseudomonadati</taxon>
        <taxon>Thermodesulfobacteriota</taxon>
        <taxon>Desulfobulbia</taxon>
        <taxon>Desulfobulbales</taxon>
        <taxon>Desulfocapsaceae</taxon>
        <taxon>Desulfotalea</taxon>
    </lineage>
</organism>
<evidence type="ECO:0000313" key="4">
    <source>
        <dbReference type="Proteomes" id="UP000000602"/>
    </source>
</evidence>
<feature type="domain" description="Thioredoxin" evidence="2">
    <location>
        <begin position="28"/>
        <end position="167"/>
    </location>
</feature>
<dbReference type="InterPro" id="IPR050553">
    <property type="entry name" value="Thioredoxin_ResA/DsbE_sf"/>
</dbReference>
<dbReference type="SUPFAM" id="SSF52833">
    <property type="entry name" value="Thioredoxin-like"/>
    <property type="match status" value="1"/>
</dbReference>
<dbReference type="CDD" id="cd02966">
    <property type="entry name" value="TlpA_like_family"/>
    <property type="match status" value="1"/>
</dbReference>
<gene>
    <name evidence="3" type="ordered locus">DP3083</name>
</gene>
<evidence type="ECO:0000259" key="2">
    <source>
        <dbReference type="PROSITE" id="PS51352"/>
    </source>
</evidence>
<dbReference type="InterPro" id="IPR013740">
    <property type="entry name" value="Redoxin"/>
</dbReference>
<dbReference type="EMBL" id="CR522870">
    <property type="protein sequence ID" value="CAG37812.1"/>
    <property type="molecule type" value="Genomic_DNA"/>
</dbReference>
<protein>
    <submittedName>
        <fullName evidence="3">Related to cytochrome c biogenesis protein (TlpA)</fullName>
    </submittedName>
</protein>
<sequence length="167" mass="18572">MMKKKHIRLQGQFLFVALMFFFLVAGPAQANVKMPSFSLQSAVDNSLVESKAFTGNVLLVTFFATWCPPCIQEVDSLIKLQKNFVEKGFSVVALSVDQVGVSKVKDFVSSKGINYPVLMADQQVMRDFGGIYGIPVGFLVNRLGNVVKRYTGYVPEEQLEKDIIPLL</sequence>
<dbReference type="AlphaFoldDB" id="Q6AIL8"/>
<proteinExistence type="predicted"/>
<dbReference type="RefSeq" id="WP_011190324.1">
    <property type="nucleotide sequence ID" value="NC_006138.1"/>
</dbReference>
<keyword evidence="4" id="KW-1185">Reference proteome</keyword>
<dbReference type="InterPro" id="IPR036249">
    <property type="entry name" value="Thioredoxin-like_sf"/>
</dbReference>
<accession>Q6AIL8</accession>
<dbReference type="KEGG" id="dps:DP3083"/>
<dbReference type="STRING" id="177439.DP3083"/>